<dbReference type="AlphaFoldDB" id="A0A6M3J9A3"/>
<organism evidence="2">
    <name type="scientific">viral metagenome</name>
    <dbReference type="NCBI Taxonomy" id="1070528"/>
    <lineage>
        <taxon>unclassified sequences</taxon>
        <taxon>metagenomes</taxon>
        <taxon>organismal metagenomes</taxon>
    </lineage>
</organism>
<protein>
    <submittedName>
        <fullName evidence="2">Uncharacterized protein</fullName>
    </submittedName>
</protein>
<feature type="compositionally biased region" description="Basic and acidic residues" evidence="1">
    <location>
        <begin position="155"/>
        <end position="167"/>
    </location>
</feature>
<feature type="region of interest" description="Disordered" evidence="1">
    <location>
        <begin position="138"/>
        <end position="167"/>
    </location>
</feature>
<sequence length="167" mass="18894">MDRDTIDINKIAPRDAKGRLLPGAQLGTLPKKTELVQLKSIKDNLFKIGPKAINQLNELLSHKNPNIQLGACKLVLQHLLPQQVFSMSWKKIIKEDSNTDTDIKRQMGLVQEFLQFKSARDVQEYEDSHKIVDIEPVSGNNLKTKSGNGGIKQIHPKEDQHQNHDDT</sequence>
<evidence type="ECO:0000313" key="2">
    <source>
        <dbReference type="EMBL" id="QJA66354.1"/>
    </source>
</evidence>
<dbReference type="EMBL" id="MT141554">
    <property type="protein sequence ID" value="QJA66354.1"/>
    <property type="molecule type" value="Genomic_DNA"/>
</dbReference>
<evidence type="ECO:0000256" key="1">
    <source>
        <dbReference type="SAM" id="MobiDB-lite"/>
    </source>
</evidence>
<name>A0A6M3J9A3_9ZZZZ</name>
<proteinExistence type="predicted"/>
<gene>
    <name evidence="3" type="ORF">MM415A00570_0025</name>
    <name evidence="2" type="ORF">MM415B00353_0001</name>
</gene>
<reference evidence="2" key="1">
    <citation type="submission" date="2020-03" db="EMBL/GenBank/DDBJ databases">
        <title>The deep terrestrial virosphere.</title>
        <authorList>
            <person name="Holmfeldt K."/>
            <person name="Nilsson E."/>
            <person name="Simone D."/>
            <person name="Lopez-Fernandez M."/>
            <person name="Wu X."/>
            <person name="de Brujin I."/>
            <person name="Lundin D."/>
            <person name="Andersson A."/>
            <person name="Bertilsson S."/>
            <person name="Dopson M."/>
        </authorList>
    </citation>
    <scope>NUCLEOTIDE SEQUENCE</scope>
    <source>
        <strain evidence="3">MM415A00570</strain>
        <strain evidence="2">MM415B00353</strain>
    </source>
</reference>
<accession>A0A6M3J9A3</accession>
<dbReference type="EMBL" id="MT142451">
    <property type="protein sequence ID" value="QJA81214.1"/>
    <property type="molecule type" value="Genomic_DNA"/>
</dbReference>
<evidence type="ECO:0000313" key="3">
    <source>
        <dbReference type="EMBL" id="QJA81214.1"/>
    </source>
</evidence>